<dbReference type="RefSeq" id="WP_251946237.1">
    <property type="nucleotide sequence ID" value="NZ_JAMRYM010000055.1"/>
</dbReference>
<sequence length="350" mass="38915">MPALTPADLSLELGIPEKRIRDALREFFGTLDIGTSRWELSDEQADAVRDRFRAFDLAPGDKLLRRQLHARFGGDWRRGISTPVNRRNIFVFTDPVQGSKYGYDVHEGLTPEGDFLYTGEGPKGHQDLNHANRALRDSEKNGIPVRLFAVDGTVVTYVGTFVPDSPAYHSREVPDGQGVLRQALIFSLLPVEADLELVGPTGELLPPLEILDWRPPDFSEVSLKDAVRGGSRSVSRAEFELQHAFGRWLIARGTPPKTMKLRVGHVQLQPDLYVPSRGWIVEAKKSTARSHVRMAIGQVLDYVLLARSCNLEVVPVLLLPGRLPDDLRKLVGSLSIVTVSKTTTGFEIIE</sequence>
<feature type="domain" description="ScoMcrA-like SRA" evidence="1">
    <location>
        <begin position="64"/>
        <end position="195"/>
    </location>
</feature>
<dbReference type="AlphaFoldDB" id="A0A9X2IV40"/>
<gene>
    <name evidence="2" type="ORF">NB037_12530</name>
</gene>
<accession>A0A9X2IV40</accession>
<keyword evidence="3" id="KW-1185">Reference proteome</keyword>
<dbReference type="Pfam" id="PF26348">
    <property type="entry name" value="SRA_ScoMcrA"/>
    <property type="match status" value="1"/>
</dbReference>
<organism evidence="2 3">
    <name type="scientific">Rathayibacter rubneri</name>
    <dbReference type="NCBI Taxonomy" id="2950106"/>
    <lineage>
        <taxon>Bacteria</taxon>
        <taxon>Bacillati</taxon>
        <taxon>Actinomycetota</taxon>
        <taxon>Actinomycetes</taxon>
        <taxon>Micrococcales</taxon>
        <taxon>Microbacteriaceae</taxon>
        <taxon>Rathayibacter</taxon>
    </lineage>
</organism>
<evidence type="ECO:0000313" key="2">
    <source>
        <dbReference type="EMBL" id="MCM6763244.1"/>
    </source>
</evidence>
<reference evidence="2" key="1">
    <citation type="submission" date="2022-06" db="EMBL/GenBank/DDBJ databases">
        <title>Whole genome shotgun sequencing (WGS) of Rathayibacter sp. ZW T2_19, isolated from stored onions (Allium cepa).</title>
        <authorList>
            <person name="Stoll D.A."/>
            <person name="Huch M."/>
        </authorList>
    </citation>
    <scope>NUCLEOTIDE SEQUENCE</scope>
    <source>
        <strain evidence="2">ZW T2_19</strain>
    </source>
</reference>
<comment type="caution">
    <text evidence="2">The sequence shown here is derived from an EMBL/GenBank/DDBJ whole genome shotgun (WGS) entry which is preliminary data.</text>
</comment>
<protein>
    <submittedName>
        <fullName evidence="2">YDG/SRA domain-containing protein</fullName>
    </submittedName>
</protein>
<dbReference type="InterPro" id="IPR058712">
    <property type="entry name" value="SRA_ScoMcrA"/>
</dbReference>
<dbReference type="Proteomes" id="UP001155240">
    <property type="component" value="Unassembled WGS sequence"/>
</dbReference>
<dbReference type="EMBL" id="JAMRYM010000055">
    <property type="protein sequence ID" value="MCM6763244.1"/>
    <property type="molecule type" value="Genomic_DNA"/>
</dbReference>
<proteinExistence type="predicted"/>
<evidence type="ECO:0000313" key="3">
    <source>
        <dbReference type="Proteomes" id="UP001155240"/>
    </source>
</evidence>
<evidence type="ECO:0000259" key="1">
    <source>
        <dbReference type="Pfam" id="PF26348"/>
    </source>
</evidence>
<name>A0A9X2IV40_9MICO</name>